<comment type="caution">
    <text evidence="2">The sequence shown here is derived from an EMBL/GenBank/DDBJ whole genome shotgun (WGS) entry which is preliminary data.</text>
</comment>
<keyword evidence="3" id="KW-1185">Reference proteome</keyword>
<dbReference type="RefSeq" id="WP_094015960.1">
    <property type="nucleotide sequence ID" value="NZ_NMQW01000023.1"/>
</dbReference>
<dbReference type="InterPro" id="IPR029068">
    <property type="entry name" value="Glyas_Bleomycin-R_OHBP_Dase"/>
</dbReference>
<evidence type="ECO:0000313" key="3">
    <source>
        <dbReference type="Proteomes" id="UP000215509"/>
    </source>
</evidence>
<dbReference type="PANTHER" id="PTHR33990">
    <property type="entry name" value="PROTEIN YJDN-RELATED"/>
    <property type="match status" value="1"/>
</dbReference>
<accession>A0A229UP13</accession>
<name>A0A229UP13_9BACL</name>
<dbReference type="AlphaFoldDB" id="A0A229UP13"/>
<dbReference type="Gene3D" id="3.10.180.10">
    <property type="entry name" value="2,3-Dihydroxybiphenyl 1,2-Dioxygenase, domain 1"/>
    <property type="match status" value="1"/>
</dbReference>
<dbReference type="InterPro" id="IPR004360">
    <property type="entry name" value="Glyas_Fos-R_dOase_dom"/>
</dbReference>
<proteinExistence type="predicted"/>
<dbReference type="OrthoDB" id="9795306at2"/>
<gene>
    <name evidence="2" type="ORF">CF651_16490</name>
</gene>
<dbReference type="Pfam" id="PF00903">
    <property type="entry name" value="Glyoxalase"/>
    <property type="match status" value="1"/>
</dbReference>
<dbReference type="PANTHER" id="PTHR33990:SF1">
    <property type="entry name" value="PROTEIN YJDN"/>
    <property type="match status" value="1"/>
</dbReference>
<feature type="domain" description="Glyoxalase/fosfomycin resistance/dioxygenase" evidence="1">
    <location>
        <begin position="17"/>
        <end position="119"/>
    </location>
</feature>
<organism evidence="2 3">
    <name type="scientific">Paenibacillus rigui</name>
    <dbReference type="NCBI Taxonomy" id="554312"/>
    <lineage>
        <taxon>Bacteria</taxon>
        <taxon>Bacillati</taxon>
        <taxon>Bacillota</taxon>
        <taxon>Bacilli</taxon>
        <taxon>Bacillales</taxon>
        <taxon>Paenibacillaceae</taxon>
        <taxon>Paenibacillus</taxon>
    </lineage>
</organism>
<dbReference type="EMBL" id="NMQW01000023">
    <property type="protein sequence ID" value="OXM85196.1"/>
    <property type="molecule type" value="Genomic_DNA"/>
</dbReference>
<evidence type="ECO:0000313" key="2">
    <source>
        <dbReference type="EMBL" id="OXM85196.1"/>
    </source>
</evidence>
<evidence type="ECO:0000259" key="1">
    <source>
        <dbReference type="Pfam" id="PF00903"/>
    </source>
</evidence>
<dbReference type="CDD" id="cd06588">
    <property type="entry name" value="PhnB_like"/>
    <property type="match status" value="1"/>
</dbReference>
<reference evidence="2 3" key="1">
    <citation type="submission" date="2017-07" db="EMBL/GenBank/DDBJ databases">
        <title>Genome sequencing and assembly of Paenibacillus rigui.</title>
        <authorList>
            <person name="Mayilraj S."/>
        </authorList>
    </citation>
    <scope>NUCLEOTIDE SEQUENCE [LARGE SCALE GENOMIC DNA]</scope>
    <source>
        <strain evidence="2 3">JCM 16352</strain>
    </source>
</reference>
<dbReference type="Proteomes" id="UP000215509">
    <property type="component" value="Unassembled WGS sequence"/>
</dbReference>
<dbReference type="SUPFAM" id="SSF54593">
    <property type="entry name" value="Glyoxalase/Bleomycin resistance protein/Dihydroxybiphenyl dioxygenase"/>
    <property type="match status" value="1"/>
</dbReference>
<protein>
    <recommendedName>
        <fullName evidence="1">Glyoxalase/fosfomycin resistance/dioxygenase domain-containing protein</fullName>
    </recommendedName>
</protein>
<sequence length="126" mass="14382">MGRHWGRRNSRLFFSCREAIDYYQGVLGGEIRVLNEHGGNLMHAELHVGGSKLHFADSMGRPVRDEGDNVRIILDLETEEEMTRIFEALSEEGTVTVELQDTFFGALHGQIVDKHNVGWVMNHFRS</sequence>
<dbReference type="InterPro" id="IPR028973">
    <property type="entry name" value="PhnB-like"/>
</dbReference>